<comment type="caution">
    <text evidence="2">The sequence shown here is derived from an EMBL/GenBank/DDBJ whole genome shotgun (WGS) entry which is preliminary data.</text>
</comment>
<keyword evidence="3" id="KW-1185">Reference proteome</keyword>
<feature type="region of interest" description="Disordered" evidence="1">
    <location>
        <begin position="86"/>
        <end position="106"/>
    </location>
</feature>
<evidence type="ECO:0000313" key="2">
    <source>
        <dbReference type="EMBL" id="MEY8041222.1"/>
    </source>
</evidence>
<protein>
    <recommendedName>
        <fullName evidence="4">Excreted virulence factor EspC, type VII ESX diderm</fullName>
    </recommendedName>
</protein>
<gene>
    <name evidence="2" type="ORF">AB8O55_17605</name>
</gene>
<sequence length="106" mass="10969">MNEAVPGIEQLTLWRTVLDALGQLSSAWETVHSSVEQTGEPLEVPEEVAAALARAGTRGAEALSGVAEALAASAGGAAFADLADDQQRTRDGWQRATHGLTGDGQE</sequence>
<proteinExistence type="predicted"/>
<organism evidence="2 3">
    <name type="scientific">Saccharopolyspora cebuensis</name>
    <dbReference type="NCBI Taxonomy" id="418759"/>
    <lineage>
        <taxon>Bacteria</taxon>
        <taxon>Bacillati</taxon>
        <taxon>Actinomycetota</taxon>
        <taxon>Actinomycetes</taxon>
        <taxon>Pseudonocardiales</taxon>
        <taxon>Pseudonocardiaceae</taxon>
        <taxon>Saccharopolyspora</taxon>
    </lineage>
</organism>
<evidence type="ECO:0000313" key="3">
    <source>
        <dbReference type="Proteomes" id="UP001564626"/>
    </source>
</evidence>
<reference evidence="2 3" key="1">
    <citation type="submission" date="2024-08" db="EMBL/GenBank/DDBJ databases">
        <title>Genome mining of Saccharopolyspora cebuensis PGLac3 from Nigerian medicinal plant.</title>
        <authorList>
            <person name="Ezeobiora C.E."/>
            <person name="Igbokwe N.H."/>
            <person name="Amin D.H."/>
            <person name="Mendie U.E."/>
        </authorList>
    </citation>
    <scope>NUCLEOTIDE SEQUENCE [LARGE SCALE GENOMIC DNA]</scope>
    <source>
        <strain evidence="2 3">PGLac3</strain>
    </source>
</reference>
<dbReference type="Proteomes" id="UP001564626">
    <property type="component" value="Unassembled WGS sequence"/>
</dbReference>
<dbReference type="EMBL" id="JBGEHV010000033">
    <property type="protein sequence ID" value="MEY8041222.1"/>
    <property type="molecule type" value="Genomic_DNA"/>
</dbReference>
<dbReference type="RefSeq" id="WP_345366921.1">
    <property type="nucleotide sequence ID" value="NZ_BAABII010000017.1"/>
</dbReference>
<evidence type="ECO:0000256" key="1">
    <source>
        <dbReference type="SAM" id="MobiDB-lite"/>
    </source>
</evidence>
<evidence type="ECO:0008006" key="4">
    <source>
        <dbReference type="Google" id="ProtNLM"/>
    </source>
</evidence>
<accession>A0ABV4CJG0</accession>
<name>A0ABV4CJG0_9PSEU</name>